<accession>A0A0N7J7S3</accession>
<dbReference type="EMBL" id="CP013020">
    <property type="protein sequence ID" value="ALK85970.1"/>
    <property type="molecule type" value="Genomic_DNA"/>
</dbReference>
<dbReference type="AlphaFoldDB" id="A0A0N7J7S3"/>
<evidence type="ECO:0008006" key="4">
    <source>
        <dbReference type="Google" id="ProtNLM"/>
    </source>
</evidence>
<evidence type="ECO:0000256" key="1">
    <source>
        <dbReference type="SAM" id="Phobius"/>
    </source>
</evidence>
<reference evidence="2 3" key="2">
    <citation type="journal article" date="2016" name="Genome Biol. Evol.">
        <title>Extensive mobilome-driven genome diversification in mouse gut-associated Bacteroides vulgatus mpk.</title>
        <authorList>
            <person name="Lange A."/>
            <person name="Beier S."/>
            <person name="Steimle A."/>
            <person name="Autenrieth I.B."/>
            <person name="Huson D.H."/>
            <person name="Frick J.S."/>
        </authorList>
    </citation>
    <scope>NUCLEOTIDE SEQUENCE [LARGE SCALE GENOMIC DNA]</scope>
    <source>
        <strain evidence="3">mpk</strain>
    </source>
</reference>
<dbReference type="Proteomes" id="UP000061587">
    <property type="component" value="Chromosome"/>
</dbReference>
<evidence type="ECO:0000313" key="2">
    <source>
        <dbReference type="EMBL" id="ALK85970.1"/>
    </source>
</evidence>
<reference evidence="3" key="1">
    <citation type="submission" date="2015-10" db="EMBL/GenBank/DDBJ databases">
        <title>Extensive mobilome-driven genome diversification in gut-associated Bacteroides vulgatus mpk.</title>
        <authorList>
            <person name="Beier S."/>
            <person name="Lange A."/>
            <person name="Huson D.H."/>
            <person name="Frick J.-S."/>
            <person name="Autenrieth I.B."/>
        </authorList>
    </citation>
    <scope>NUCLEOTIDE SEQUENCE [LARGE SCALE GENOMIC DNA]</scope>
    <source>
        <strain evidence="3">mpk</strain>
    </source>
</reference>
<dbReference type="Pfam" id="PF04246">
    <property type="entry name" value="RseC_MucC"/>
    <property type="match status" value="1"/>
</dbReference>
<sequence length="114" mass="12528">MSQFCNVEFAKMTDIIKHRGIVENIEGSHVRVRIVQTSACSACSVKGHCNASESKEKLIDVFDMKASSYRIGEEVMIYGTTSMGMQAVLLAFGIPFLVLLITLFISMRLTGGMS</sequence>
<keyword evidence="1" id="KW-0472">Membrane</keyword>
<dbReference type="PATRIC" id="fig|821.40.peg.4101"/>
<feature type="transmembrane region" description="Helical" evidence="1">
    <location>
        <begin position="83"/>
        <end position="105"/>
    </location>
</feature>
<evidence type="ECO:0000313" key="3">
    <source>
        <dbReference type="Proteomes" id="UP000061587"/>
    </source>
</evidence>
<gene>
    <name evidence="2" type="ORF">BvMPK_3408</name>
</gene>
<protein>
    <recommendedName>
        <fullName evidence="4">SoxR reducing system RseC family protein</fullName>
    </recommendedName>
</protein>
<name>A0A0N7J7S3_PHOVU</name>
<keyword evidence="1" id="KW-0812">Transmembrane</keyword>
<organism evidence="2 3">
    <name type="scientific">Phocaeicola vulgatus</name>
    <name type="common">Bacteroides vulgatus</name>
    <dbReference type="NCBI Taxonomy" id="821"/>
    <lineage>
        <taxon>Bacteria</taxon>
        <taxon>Pseudomonadati</taxon>
        <taxon>Bacteroidota</taxon>
        <taxon>Bacteroidia</taxon>
        <taxon>Bacteroidales</taxon>
        <taxon>Bacteroidaceae</taxon>
        <taxon>Phocaeicola</taxon>
    </lineage>
</organism>
<proteinExistence type="predicted"/>
<keyword evidence="1" id="KW-1133">Transmembrane helix</keyword>